<dbReference type="PANTHER" id="PTHR46579:SF1">
    <property type="entry name" value="F5_8 TYPE C DOMAIN-CONTAINING PROTEIN"/>
    <property type="match status" value="1"/>
</dbReference>
<keyword evidence="2" id="KW-1185">Reference proteome</keyword>
<name>R7SDZ5_CONPW</name>
<dbReference type="OMA" id="HASICAC"/>
<evidence type="ECO:0000313" key="1">
    <source>
        <dbReference type="EMBL" id="EIW73972.1"/>
    </source>
</evidence>
<dbReference type="EMBL" id="JH711597">
    <property type="protein sequence ID" value="EIW73972.1"/>
    <property type="molecule type" value="Genomic_DNA"/>
</dbReference>
<sequence>MRDDWDQIKQAQISKSVRSKAARKDILDVHGVRYSVLNDLPGWMPSASSPVDYMHNFYLGIVKRIYYDVINHGYLLDSARTSLYKDTINSIIWPSSIGRLPKNLDSDHSLPKADQWRHLCHVLPFVLWVCWRNTRGEIISTAPPIPPNPKHHTTWRRDIRQIYRLVLYLAIAERILARHSISIADVDRGQGYIQLYCQGLQALGVSLTVNHHMAMHYSEILQRYGPVYACWLFGFERFNGLLEKVNLNGHGGGEMEYSLVRDWVEKQRLYELAVSLPEDASERERELVERIINGKGMDRGTLNNQNTEFASGGTVIPSRQTSKKHVNLRTLQHPEVYGLLISYLQSLETLGPLNIVDDMSTGCDITIVSASGSTRISPFITVNGIRIGSAYTRRTNTDEFAGIETDDSLAPCKVLYHLIVEVPHHAEPIYCSAIQRMIQGSDIPEMPWDGFATELGATVVQKGLYGPLEIVSSSQLSCPVIIIPIPHQDLGPPLPPLWVVVFCDRNGLESHDPLLD</sequence>
<dbReference type="AlphaFoldDB" id="R7SDZ5"/>
<dbReference type="Proteomes" id="UP000053558">
    <property type="component" value="Unassembled WGS sequence"/>
</dbReference>
<evidence type="ECO:0000313" key="2">
    <source>
        <dbReference type="Proteomes" id="UP000053558"/>
    </source>
</evidence>
<dbReference type="PANTHER" id="PTHR46579">
    <property type="entry name" value="F5/8 TYPE C DOMAIN-CONTAINING PROTEIN-RELATED"/>
    <property type="match status" value="1"/>
</dbReference>
<dbReference type="GeneID" id="19204310"/>
<dbReference type="RefSeq" id="XP_007775870.1">
    <property type="nucleotide sequence ID" value="XM_007777680.1"/>
</dbReference>
<dbReference type="OrthoDB" id="3248986at2759"/>
<proteinExistence type="predicted"/>
<organism evidence="1 2">
    <name type="scientific">Coniophora puteana (strain RWD-64-598)</name>
    <name type="common">Brown rot fungus</name>
    <dbReference type="NCBI Taxonomy" id="741705"/>
    <lineage>
        <taxon>Eukaryota</taxon>
        <taxon>Fungi</taxon>
        <taxon>Dikarya</taxon>
        <taxon>Basidiomycota</taxon>
        <taxon>Agaricomycotina</taxon>
        <taxon>Agaricomycetes</taxon>
        <taxon>Agaricomycetidae</taxon>
        <taxon>Boletales</taxon>
        <taxon>Coniophorineae</taxon>
        <taxon>Coniophoraceae</taxon>
        <taxon>Coniophora</taxon>
    </lineage>
</organism>
<reference evidence="2" key="1">
    <citation type="journal article" date="2012" name="Science">
        <title>The Paleozoic origin of enzymatic lignin decomposition reconstructed from 31 fungal genomes.</title>
        <authorList>
            <person name="Floudas D."/>
            <person name="Binder M."/>
            <person name="Riley R."/>
            <person name="Barry K."/>
            <person name="Blanchette R.A."/>
            <person name="Henrissat B."/>
            <person name="Martinez A.T."/>
            <person name="Otillar R."/>
            <person name="Spatafora J.W."/>
            <person name="Yadav J.S."/>
            <person name="Aerts A."/>
            <person name="Benoit I."/>
            <person name="Boyd A."/>
            <person name="Carlson A."/>
            <person name="Copeland A."/>
            <person name="Coutinho P.M."/>
            <person name="de Vries R.P."/>
            <person name="Ferreira P."/>
            <person name="Findley K."/>
            <person name="Foster B."/>
            <person name="Gaskell J."/>
            <person name="Glotzer D."/>
            <person name="Gorecki P."/>
            <person name="Heitman J."/>
            <person name="Hesse C."/>
            <person name="Hori C."/>
            <person name="Igarashi K."/>
            <person name="Jurgens J.A."/>
            <person name="Kallen N."/>
            <person name="Kersten P."/>
            <person name="Kohler A."/>
            <person name="Kuees U."/>
            <person name="Kumar T.K.A."/>
            <person name="Kuo A."/>
            <person name="LaButti K."/>
            <person name="Larrondo L.F."/>
            <person name="Lindquist E."/>
            <person name="Ling A."/>
            <person name="Lombard V."/>
            <person name="Lucas S."/>
            <person name="Lundell T."/>
            <person name="Martin R."/>
            <person name="McLaughlin D.J."/>
            <person name="Morgenstern I."/>
            <person name="Morin E."/>
            <person name="Murat C."/>
            <person name="Nagy L.G."/>
            <person name="Nolan M."/>
            <person name="Ohm R.A."/>
            <person name="Patyshakuliyeva A."/>
            <person name="Rokas A."/>
            <person name="Ruiz-Duenas F.J."/>
            <person name="Sabat G."/>
            <person name="Salamov A."/>
            <person name="Samejima M."/>
            <person name="Schmutz J."/>
            <person name="Slot J.C."/>
            <person name="St John F."/>
            <person name="Stenlid J."/>
            <person name="Sun H."/>
            <person name="Sun S."/>
            <person name="Syed K."/>
            <person name="Tsang A."/>
            <person name="Wiebenga A."/>
            <person name="Young D."/>
            <person name="Pisabarro A."/>
            <person name="Eastwood D.C."/>
            <person name="Martin F."/>
            <person name="Cullen D."/>
            <person name="Grigoriev I.V."/>
            <person name="Hibbett D.S."/>
        </authorList>
    </citation>
    <scope>NUCLEOTIDE SEQUENCE [LARGE SCALE GENOMIC DNA]</scope>
    <source>
        <strain evidence="2">RWD-64-598 SS2</strain>
    </source>
</reference>
<gene>
    <name evidence="1" type="ORF">CONPUDRAFT_160538</name>
</gene>
<dbReference type="KEGG" id="cput:CONPUDRAFT_160538"/>
<dbReference type="eggNOG" id="ENOG502S0SA">
    <property type="taxonomic scope" value="Eukaryota"/>
</dbReference>
<protein>
    <submittedName>
        <fullName evidence="1">Uncharacterized protein</fullName>
    </submittedName>
</protein>
<accession>R7SDZ5</accession>